<dbReference type="Proteomes" id="UP000051612">
    <property type="component" value="Unassembled WGS sequence"/>
</dbReference>
<dbReference type="AlphaFoldDB" id="A0A0R2BFW7"/>
<gene>
    <name evidence="2" type="ORF">FC48_GL001599</name>
</gene>
<dbReference type="Gene3D" id="3.30.70.100">
    <property type="match status" value="1"/>
</dbReference>
<dbReference type="GeneID" id="48466954"/>
<dbReference type="PROSITE" id="PS50846">
    <property type="entry name" value="HMA_2"/>
    <property type="match status" value="1"/>
</dbReference>
<dbReference type="CDD" id="cd00371">
    <property type="entry name" value="HMA"/>
    <property type="match status" value="1"/>
</dbReference>
<evidence type="ECO:0000313" key="2">
    <source>
        <dbReference type="EMBL" id="KRM78087.1"/>
    </source>
</evidence>
<reference evidence="2 3" key="1">
    <citation type="journal article" date="2015" name="Genome Announc.">
        <title>Expanding the biotechnology potential of lactobacilli through comparative genomics of 213 strains and associated genera.</title>
        <authorList>
            <person name="Sun Z."/>
            <person name="Harris H.M."/>
            <person name="McCann A."/>
            <person name="Guo C."/>
            <person name="Argimon S."/>
            <person name="Zhang W."/>
            <person name="Yang X."/>
            <person name="Jeffery I.B."/>
            <person name="Cooney J.C."/>
            <person name="Kagawa T.F."/>
            <person name="Liu W."/>
            <person name="Song Y."/>
            <person name="Salvetti E."/>
            <person name="Wrobel A."/>
            <person name="Rasinkangas P."/>
            <person name="Parkhill J."/>
            <person name="Rea M.C."/>
            <person name="O'Sullivan O."/>
            <person name="Ritari J."/>
            <person name="Douillard F.P."/>
            <person name="Paul Ross R."/>
            <person name="Yang R."/>
            <person name="Briner A.E."/>
            <person name="Felis G.E."/>
            <person name="de Vos W.M."/>
            <person name="Barrangou R."/>
            <person name="Klaenhammer T.R."/>
            <person name="Caufield P.W."/>
            <person name="Cui Y."/>
            <person name="Zhang H."/>
            <person name="O'Toole P.W."/>
        </authorList>
    </citation>
    <scope>NUCLEOTIDE SEQUENCE [LARGE SCALE GENOMIC DNA]</scope>
    <source>
        <strain evidence="2 3">DSM 20452</strain>
    </source>
</reference>
<evidence type="ECO:0000313" key="3">
    <source>
        <dbReference type="Proteomes" id="UP000051612"/>
    </source>
</evidence>
<organism evidence="2 3">
    <name type="scientific">Ligilactobacillus murinus DSM 20452 = NBRC 14221</name>
    <dbReference type="NCBI Taxonomy" id="1423772"/>
    <lineage>
        <taxon>Bacteria</taxon>
        <taxon>Bacillati</taxon>
        <taxon>Bacillota</taxon>
        <taxon>Bacilli</taxon>
        <taxon>Lactobacillales</taxon>
        <taxon>Lactobacillaceae</taxon>
        <taxon>Ligilactobacillus</taxon>
    </lineage>
</organism>
<dbReference type="SUPFAM" id="SSF55008">
    <property type="entry name" value="HMA, heavy metal-associated domain"/>
    <property type="match status" value="1"/>
</dbReference>
<dbReference type="InterPro" id="IPR036163">
    <property type="entry name" value="HMA_dom_sf"/>
</dbReference>
<feature type="domain" description="HMA" evidence="1">
    <location>
        <begin position="2"/>
        <end position="63"/>
    </location>
</feature>
<dbReference type="PATRIC" id="fig|1423772.3.peg.1703"/>
<dbReference type="EMBL" id="AYYN01000002">
    <property type="protein sequence ID" value="KRM78087.1"/>
    <property type="molecule type" value="Genomic_DNA"/>
</dbReference>
<name>A0A0R2BFW7_9LACO</name>
<dbReference type="InterPro" id="IPR006121">
    <property type="entry name" value="HMA_dom"/>
</dbReference>
<evidence type="ECO:0000259" key="1">
    <source>
        <dbReference type="PROSITE" id="PS50846"/>
    </source>
</evidence>
<proteinExistence type="predicted"/>
<protein>
    <recommendedName>
        <fullName evidence="1">HMA domain-containing protein</fullName>
    </recommendedName>
</protein>
<dbReference type="Pfam" id="PF00403">
    <property type="entry name" value="HMA"/>
    <property type="match status" value="1"/>
</dbReference>
<dbReference type="GO" id="GO:0046872">
    <property type="term" value="F:metal ion binding"/>
    <property type="evidence" value="ECO:0007669"/>
    <property type="project" value="InterPro"/>
</dbReference>
<dbReference type="RefSeq" id="WP_004050031.1">
    <property type="nucleotide sequence ID" value="NZ_AYYN01000002.1"/>
</dbReference>
<sequence>MEKHTVKVEGMKCEGCAKKVRESLSRVVKNVKVDLEKKTAEYIGDETIDGLNQTLDGTPYSVSK</sequence>
<comment type="caution">
    <text evidence="2">The sequence shown here is derived from an EMBL/GenBank/DDBJ whole genome shotgun (WGS) entry which is preliminary data.</text>
</comment>
<accession>A0A0R2BFW7</accession>